<evidence type="ECO:0000313" key="2">
    <source>
        <dbReference type="EMBL" id="OEH82124.1"/>
    </source>
</evidence>
<protein>
    <recommendedName>
        <fullName evidence="4">DUF1310 domain-containing protein</fullName>
    </recommendedName>
</protein>
<dbReference type="EMBL" id="MIEK01000028">
    <property type="protein sequence ID" value="OEH82124.1"/>
    <property type="molecule type" value="Genomic_DNA"/>
</dbReference>
<dbReference type="Proteomes" id="UP000095256">
    <property type="component" value="Unassembled WGS sequence"/>
</dbReference>
<proteinExistence type="predicted"/>
<evidence type="ECO:0000313" key="3">
    <source>
        <dbReference type="Proteomes" id="UP000095256"/>
    </source>
</evidence>
<sequence length="132" mass="15299">MKKKKWWLIEVAVIILSLGIGGKFYMDKREEEKKKEQIKVERMASLALKNTFENVEKIEFDENQGKNSMTGSYRFILTITNMQKETCSFDIIYVAGEKKLENYGVEDRNVQKKGSTLESVNVIYSNGEEDVL</sequence>
<gene>
    <name evidence="2" type="ORF">BCR26_14405</name>
</gene>
<dbReference type="AlphaFoldDB" id="A0A1E5KW78"/>
<reference evidence="2 3" key="1">
    <citation type="submission" date="2016-09" db="EMBL/GenBank/DDBJ databases">
        <authorList>
            <person name="Capua I."/>
            <person name="De Benedictis P."/>
            <person name="Joannis T."/>
            <person name="Lombin L.H."/>
            <person name="Cattoli G."/>
        </authorList>
    </citation>
    <scope>NUCLEOTIDE SEQUENCE [LARGE SCALE GENOMIC DNA]</scope>
    <source>
        <strain evidence="2 3">LMG 25899</strain>
    </source>
</reference>
<dbReference type="RefSeq" id="WP_069698906.1">
    <property type="nucleotide sequence ID" value="NZ_JAGGMA010000033.1"/>
</dbReference>
<dbReference type="OrthoDB" id="2193136at2"/>
<name>A0A1E5KW78_9ENTE</name>
<feature type="transmembrane region" description="Helical" evidence="1">
    <location>
        <begin position="6"/>
        <end position="26"/>
    </location>
</feature>
<keyword evidence="1" id="KW-0472">Membrane</keyword>
<organism evidence="2 3">
    <name type="scientific">Enterococcus rivorum</name>
    <dbReference type="NCBI Taxonomy" id="762845"/>
    <lineage>
        <taxon>Bacteria</taxon>
        <taxon>Bacillati</taxon>
        <taxon>Bacillota</taxon>
        <taxon>Bacilli</taxon>
        <taxon>Lactobacillales</taxon>
        <taxon>Enterococcaceae</taxon>
        <taxon>Enterococcus</taxon>
    </lineage>
</organism>
<keyword evidence="1" id="KW-0812">Transmembrane</keyword>
<keyword evidence="1" id="KW-1133">Transmembrane helix</keyword>
<comment type="caution">
    <text evidence="2">The sequence shown here is derived from an EMBL/GenBank/DDBJ whole genome shotgun (WGS) entry which is preliminary data.</text>
</comment>
<accession>A0A1E5KW78</accession>
<evidence type="ECO:0008006" key="4">
    <source>
        <dbReference type="Google" id="ProtNLM"/>
    </source>
</evidence>
<evidence type="ECO:0000256" key="1">
    <source>
        <dbReference type="SAM" id="Phobius"/>
    </source>
</evidence>
<keyword evidence="3" id="KW-1185">Reference proteome</keyword>